<evidence type="ECO:0000256" key="2">
    <source>
        <dbReference type="ARBA" id="ARBA00022692"/>
    </source>
</evidence>
<dbReference type="STRING" id="717231.Flexsi_1636"/>
<evidence type="ECO:0000256" key="8">
    <source>
        <dbReference type="PROSITE-ProRule" id="PRU01193"/>
    </source>
</evidence>
<keyword evidence="6 8" id="KW-0472">Membrane</keyword>
<dbReference type="HOGENOM" id="CLU_015237_4_0_0"/>
<dbReference type="PANTHER" id="PTHR22777">
    <property type="entry name" value="HEMOLYSIN-RELATED"/>
    <property type="match status" value="1"/>
</dbReference>
<evidence type="ECO:0008006" key="14">
    <source>
        <dbReference type="Google" id="ProtNLM"/>
    </source>
</evidence>
<sequence length="472" mass="52461">MGGRQDFLSFDNSLDYSQVRGYNYIKKYEGFLKLKLIILAGLILLNGLFAMAEIALVVARKNRLKRLADKGDKSAEAAIRLGEDPTGFLSTIQIGITAIGVLNGIVGQAAFADSFAAWLEKAGLSAKLSSIGATAVIVVVITYLTIVIGELVPKRIAQLNAEGIAKLIARPVSFLSTISKPLVFILSISTNGILHLLGKNKSTETGLTEEDIHAMVSKGSEIGLLKKQEHEVVRNVFRLDDRSVDSMMTPRNEIVYIDINEPIEENLKKIVESDHSRFPVCRGGMHDILGVIATKRLLRRHLKDELKNITNDLQPAVFVPETLNGIKIMEQFRESGVQMIFVVDEYGGISGIITLQDLLEAMTGEFRPNDPRQMWAVQRKDGSWLLDGMIPIQELVDKLKLQNVPGDRKENFNTLSGMMMWLIGRIPNTGDITEWEDWQFEVVDLDGNRVDKVLASKISKSDQENKNETLNS</sequence>
<dbReference type="Pfam" id="PF03471">
    <property type="entry name" value="CorC_HlyC"/>
    <property type="match status" value="1"/>
</dbReference>
<dbReference type="PANTHER" id="PTHR22777:SF17">
    <property type="entry name" value="UPF0053 PROTEIN SLL0260"/>
    <property type="match status" value="1"/>
</dbReference>
<feature type="domain" description="CBS" evidence="10">
    <location>
        <begin position="309"/>
        <end position="371"/>
    </location>
</feature>
<dbReference type="eggNOG" id="COG1253">
    <property type="taxonomic scope" value="Bacteria"/>
</dbReference>
<dbReference type="PROSITE" id="PS51371">
    <property type="entry name" value="CBS"/>
    <property type="match status" value="2"/>
</dbReference>
<dbReference type="CDD" id="cd04590">
    <property type="entry name" value="CBS_pair_CorC_HlyC_assoc"/>
    <property type="match status" value="1"/>
</dbReference>
<evidence type="ECO:0000259" key="11">
    <source>
        <dbReference type="PROSITE" id="PS51846"/>
    </source>
</evidence>
<dbReference type="InterPro" id="IPR044751">
    <property type="entry name" value="Ion_transp-like_CBS"/>
</dbReference>
<reference evidence="12 13" key="1">
    <citation type="journal article" date="2011" name="Stand. Genomic Sci.">
        <title>Genome sequence of the moderately thermophilic halophile Flexistipes sinusarabici strain (MAS10).</title>
        <authorList>
            <person name="Lapidus A."/>
            <person name="Chertkov O."/>
            <person name="Nolan M."/>
            <person name="Lucas S."/>
            <person name="Hammon N."/>
            <person name="Deshpande S."/>
            <person name="Cheng J.F."/>
            <person name="Tapia R."/>
            <person name="Han C."/>
            <person name="Goodwin L."/>
            <person name="Pitluck S."/>
            <person name="Liolios K."/>
            <person name="Pagani I."/>
            <person name="Ivanova N."/>
            <person name="Huntemann M."/>
            <person name="Mavromatis K."/>
            <person name="Mikhailova N."/>
            <person name="Pati A."/>
            <person name="Chen A."/>
            <person name="Palaniappan K."/>
            <person name="Land M."/>
            <person name="Hauser L."/>
            <person name="Brambilla E.M."/>
            <person name="Rohde M."/>
            <person name="Abt B."/>
            <person name="Spring S."/>
            <person name="Goker M."/>
            <person name="Bristow J."/>
            <person name="Eisen J.A."/>
            <person name="Markowitz V."/>
            <person name="Hugenholtz P."/>
            <person name="Kyrpides N.C."/>
            <person name="Klenk H.P."/>
            <person name="Woyke T."/>
        </authorList>
    </citation>
    <scope>NUCLEOTIDE SEQUENCE [LARGE SCALE GENOMIC DNA]</scope>
    <source>
        <strain evidence="13">DSM 4947 / MAS 10</strain>
    </source>
</reference>
<gene>
    <name evidence="12" type="ordered locus">Flexsi_1636</name>
</gene>
<name>F8E983_FLESM</name>
<dbReference type="Gene3D" id="3.10.580.10">
    <property type="entry name" value="CBS-domain"/>
    <property type="match status" value="1"/>
</dbReference>
<dbReference type="EMBL" id="CP002858">
    <property type="protein sequence ID" value="AEI15285.1"/>
    <property type="molecule type" value="Genomic_DNA"/>
</dbReference>
<dbReference type="PROSITE" id="PS51846">
    <property type="entry name" value="CNNM"/>
    <property type="match status" value="1"/>
</dbReference>
<dbReference type="GO" id="GO:0005886">
    <property type="term" value="C:plasma membrane"/>
    <property type="evidence" value="ECO:0007669"/>
    <property type="project" value="TreeGrafter"/>
</dbReference>
<evidence type="ECO:0000256" key="5">
    <source>
        <dbReference type="ARBA" id="ARBA00023122"/>
    </source>
</evidence>
<feature type="domain" description="CNNM transmembrane" evidence="11">
    <location>
        <begin position="28"/>
        <end position="229"/>
    </location>
</feature>
<dbReference type="SMART" id="SM01091">
    <property type="entry name" value="CorC_HlyC"/>
    <property type="match status" value="1"/>
</dbReference>
<feature type="transmembrane region" description="Helical" evidence="9">
    <location>
        <begin position="36"/>
        <end position="59"/>
    </location>
</feature>
<evidence type="ECO:0000256" key="9">
    <source>
        <dbReference type="SAM" id="Phobius"/>
    </source>
</evidence>
<evidence type="ECO:0000256" key="3">
    <source>
        <dbReference type="ARBA" id="ARBA00022737"/>
    </source>
</evidence>
<dbReference type="SUPFAM" id="SSF56176">
    <property type="entry name" value="FAD-binding/transporter-associated domain-like"/>
    <property type="match status" value="1"/>
</dbReference>
<evidence type="ECO:0000259" key="10">
    <source>
        <dbReference type="PROSITE" id="PS51371"/>
    </source>
</evidence>
<comment type="subcellular location">
    <subcellularLocation>
        <location evidence="1">Membrane</location>
        <topology evidence="1">Multi-pass membrane protein</topology>
    </subcellularLocation>
</comment>
<evidence type="ECO:0000313" key="12">
    <source>
        <dbReference type="EMBL" id="AEI15285.1"/>
    </source>
</evidence>
<reference evidence="13" key="2">
    <citation type="submission" date="2011-06" db="EMBL/GenBank/DDBJ databases">
        <title>The complete genome of Flexistipes sinusarabici DSM 4947.</title>
        <authorList>
            <person name="Lucas S."/>
            <person name="Han J."/>
            <person name="Lapidus A."/>
            <person name="Bruce D."/>
            <person name="Goodwin L."/>
            <person name="Pitluck S."/>
            <person name="Peters L."/>
            <person name="Kyrpides N."/>
            <person name="Mavromatis K."/>
            <person name="Ivanova N."/>
            <person name="Mikhailova N."/>
            <person name="Chertkov O."/>
            <person name="Detter J.C."/>
            <person name="Tapia R."/>
            <person name="Han C."/>
            <person name="Land M."/>
            <person name="Hauser L."/>
            <person name="Markowitz V."/>
            <person name="Cheng J.-F."/>
            <person name="Hugenholtz P."/>
            <person name="Woyke T."/>
            <person name="Wu D."/>
            <person name="Spring S."/>
            <person name="Schroeder M."/>
            <person name="Brambilla E."/>
            <person name="Klenk H.-P."/>
            <person name="Eisen J.A."/>
        </authorList>
    </citation>
    <scope>NUCLEOTIDE SEQUENCE [LARGE SCALE GENOMIC DNA]</scope>
    <source>
        <strain evidence="13">DSM 4947 / MAS 10</strain>
    </source>
</reference>
<dbReference type="Proteomes" id="UP000006621">
    <property type="component" value="Chromosome"/>
</dbReference>
<dbReference type="InterPro" id="IPR005170">
    <property type="entry name" value="Transptr-assoc_dom"/>
</dbReference>
<keyword evidence="4 8" id="KW-1133">Transmembrane helix</keyword>
<feature type="domain" description="CBS" evidence="10">
    <location>
        <begin position="248"/>
        <end position="308"/>
    </location>
</feature>
<dbReference type="SMART" id="SM00116">
    <property type="entry name" value="CBS"/>
    <property type="match status" value="2"/>
</dbReference>
<evidence type="ECO:0000313" key="13">
    <source>
        <dbReference type="Proteomes" id="UP000006621"/>
    </source>
</evidence>
<evidence type="ECO:0000256" key="4">
    <source>
        <dbReference type="ARBA" id="ARBA00022989"/>
    </source>
</evidence>
<keyword evidence="3" id="KW-0677">Repeat</keyword>
<keyword evidence="5 7" id="KW-0129">CBS domain</keyword>
<protein>
    <recommendedName>
        <fullName evidence="14">HlyC/CorC family transporter</fullName>
    </recommendedName>
</protein>
<feature type="transmembrane region" description="Helical" evidence="9">
    <location>
        <begin position="172"/>
        <end position="197"/>
    </location>
</feature>
<accession>F8E983</accession>
<dbReference type="InterPro" id="IPR036318">
    <property type="entry name" value="FAD-bd_PCMH-like_sf"/>
</dbReference>
<feature type="transmembrane region" description="Helical" evidence="9">
    <location>
        <begin position="88"/>
        <end position="111"/>
    </location>
</feature>
<dbReference type="InterPro" id="IPR000644">
    <property type="entry name" value="CBS_dom"/>
</dbReference>
<organism evidence="12 13">
    <name type="scientific">Flexistipes sinusarabici (strain ATCC 49648 / DSM 4947 / MAS 10)</name>
    <dbReference type="NCBI Taxonomy" id="717231"/>
    <lineage>
        <taxon>Bacteria</taxon>
        <taxon>Pseudomonadati</taxon>
        <taxon>Deferribacterota</taxon>
        <taxon>Deferribacteres</taxon>
        <taxon>Deferribacterales</taxon>
        <taxon>Flexistipitaceae</taxon>
        <taxon>Flexistipes</taxon>
    </lineage>
</organism>
<dbReference type="GO" id="GO:0050660">
    <property type="term" value="F:flavin adenine dinucleotide binding"/>
    <property type="evidence" value="ECO:0007669"/>
    <property type="project" value="InterPro"/>
</dbReference>
<proteinExistence type="predicted"/>
<dbReference type="InterPro" id="IPR002550">
    <property type="entry name" value="CNNM"/>
</dbReference>
<keyword evidence="2 8" id="KW-0812">Transmembrane</keyword>
<evidence type="ECO:0000256" key="1">
    <source>
        <dbReference type="ARBA" id="ARBA00004141"/>
    </source>
</evidence>
<dbReference type="Pfam" id="PF00571">
    <property type="entry name" value="CBS"/>
    <property type="match status" value="2"/>
</dbReference>
<dbReference type="InterPro" id="IPR046342">
    <property type="entry name" value="CBS_dom_sf"/>
</dbReference>
<dbReference type="SUPFAM" id="SSF54631">
    <property type="entry name" value="CBS-domain pair"/>
    <property type="match status" value="1"/>
</dbReference>
<evidence type="ECO:0000256" key="7">
    <source>
        <dbReference type="PROSITE-ProRule" id="PRU00703"/>
    </source>
</evidence>
<keyword evidence="13" id="KW-1185">Reference proteome</keyword>
<dbReference type="InterPro" id="IPR016169">
    <property type="entry name" value="FAD-bd_PCMH_sub2"/>
</dbReference>
<dbReference type="AlphaFoldDB" id="F8E983"/>
<evidence type="ECO:0000256" key="6">
    <source>
        <dbReference type="ARBA" id="ARBA00023136"/>
    </source>
</evidence>
<dbReference type="Gene3D" id="3.30.465.10">
    <property type="match status" value="1"/>
</dbReference>
<feature type="transmembrane region" description="Helical" evidence="9">
    <location>
        <begin position="131"/>
        <end position="152"/>
    </location>
</feature>
<dbReference type="KEGG" id="fsi:Flexsi_1636"/>
<dbReference type="Pfam" id="PF01595">
    <property type="entry name" value="CNNM"/>
    <property type="match status" value="1"/>
</dbReference>